<name>A0A9D4UHT5_ADICA</name>
<evidence type="ECO:0000313" key="2">
    <source>
        <dbReference type="EMBL" id="KAI5067932.1"/>
    </source>
</evidence>
<dbReference type="OrthoDB" id="1989727at2759"/>
<accession>A0A9D4UHT5</accession>
<feature type="region of interest" description="Disordered" evidence="1">
    <location>
        <begin position="56"/>
        <end position="107"/>
    </location>
</feature>
<feature type="compositionally biased region" description="Basic and acidic residues" evidence="1">
    <location>
        <begin position="62"/>
        <end position="81"/>
    </location>
</feature>
<dbReference type="EMBL" id="JABFUD020000016">
    <property type="protein sequence ID" value="KAI5067932.1"/>
    <property type="molecule type" value="Genomic_DNA"/>
</dbReference>
<comment type="caution">
    <text evidence="2">The sequence shown here is derived from an EMBL/GenBank/DDBJ whole genome shotgun (WGS) entry which is preliminary data.</text>
</comment>
<dbReference type="Proteomes" id="UP000886520">
    <property type="component" value="Chromosome 16"/>
</dbReference>
<organism evidence="2 3">
    <name type="scientific">Adiantum capillus-veneris</name>
    <name type="common">Maidenhair fern</name>
    <dbReference type="NCBI Taxonomy" id="13818"/>
    <lineage>
        <taxon>Eukaryota</taxon>
        <taxon>Viridiplantae</taxon>
        <taxon>Streptophyta</taxon>
        <taxon>Embryophyta</taxon>
        <taxon>Tracheophyta</taxon>
        <taxon>Polypodiopsida</taxon>
        <taxon>Polypodiidae</taxon>
        <taxon>Polypodiales</taxon>
        <taxon>Pteridineae</taxon>
        <taxon>Pteridaceae</taxon>
        <taxon>Vittarioideae</taxon>
        <taxon>Adiantum</taxon>
    </lineage>
</organism>
<reference evidence="2" key="1">
    <citation type="submission" date="2021-01" db="EMBL/GenBank/DDBJ databases">
        <title>Adiantum capillus-veneris genome.</title>
        <authorList>
            <person name="Fang Y."/>
            <person name="Liao Q."/>
        </authorList>
    </citation>
    <scope>NUCLEOTIDE SEQUENCE</scope>
    <source>
        <strain evidence="2">H3</strain>
        <tissue evidence="2">Leaf</tissue>
    </source>
</reference>
<gene>
    <name evidence="2" type="ORF">GOP47_0016277</name>
</gene>
<keyword evidence="3" id="KW-1185">Reference proteome</keyword>
<evidence type="ECO:0000256" key="1">
    <source>
        <dbReference type="SAM" id="MobiDB-lite"/>
    </source>
</evidence>
<sequence>MVRGCCMSKSGWMVEESVVKEMTFGLLVVAAYLPRSLVSAAGYGFPLRRGGLPSSFSLRVSNGDDSRSSEERARTTLKELDDQLSSGDAPPRPRPRPLPGIGTEIEKPAPVKGSVPVLSDGLLVYIAGGPKLILRCNIRS</sequence>
<evidence type="ECO:0000313" key="3">
    <source>
        <dbReference type="Proteomes" id="UP000886520"/>
    </source>
</evidence>
<protein>
    <submittedName>
        <fullName evidence="2">Uncharacterized protein</fullName>
    </submittedName>
</protein>
<proteinExistence type="predicted"/>
<dbReference type="AlphaFoldDB" id="A0A9D4UHT5"/>